<evidence type="ECO:0000256" key="2">
    <source>
        <dbReference type="ARBA" id="ARBA00004496"/>
    </source>
</evidence>
<keyword evidence="8" id="KW-0653">Protein transport</keyword>
<dbReference type="FunFam" id="2.20.70.30:FF:000003">
    <property type="entry name" value="Nascent polypeptide-associated complex subunit beta"/>
    <property type="match status" value="1"/>
</dbReference>
<evidence type="ECO:0000313" key="15">
    <source>
        <dbReference type="EMBL" id="PSK33530.1"/>
    </source>
</evidence>
<name>A0A2P7YC49_9PEZI</name>
<evidence type="ECO:0000256" key="5">
    <source>
        <dbReference type="ARBA" id="ARBA00022448"/>
    </source>
</evidence>
<dbReference type="AlphaFoldDB" id="A0A2P7YC49"/>
<dbReference type="InterPro" id="IPR036291">
    <property type="entry name" value="NAD(P)-bd_dom_sf"/>
</dbReference>
<evidence type="ECO:0000256" key="11">
    <source>
        <dbReference type="ARBA" id="ARBA00023242"/>
    </source>
</evidence>
<dbReference type="STRING" id="40998.A0A2P7YC49"/>
<dbReference type="Gene3D" id="3.40.50.720">
    <property type="entry name" value="NAD(P)-binding Rossmann-like Domain"/>
    <property type="match status" value="1"/>
</dbReference>
<dbReference type="GO" id="GO:0015031">
    <property type="term" value="P:protein transport"/>
    <property type="evidence" value="ECO:0007669"/>
    <property type="project" value="UniProtKB-KW"/>
</dbReference>
<organism evidence="15 16">
    <name type="scientific">Elsinoe australis</name>
    <dbReference type="NCBI Taxonomy" id="40998"/>
    <lineage>
        <taxon>Eukaryota</taxon>
        <taxon>Fungi</taxon>
        <taxon>Dikarya</taxon>
        <taxon>Ascomycota</taxon>
        <taxon>Pezizomycotina</taxon>
        <taxon>Dothideomycetes</taxon>
        <taxon>Dothideomycetidae</taxon>
        <taxon>Myriangiales</taxon>
        <taxon>Elsinoaceae</taxon>
        <taxon>Elsinoe</taxon>
    </lineage>
</organism>
<dbReference type="Proteomes" id="UP000243723">
    <property type="component" value="Unassembled WGS sequence"/>
</dbReference>
<comment type="subunit">
    <text evidence="12">Part of the nascent polypeptide-associated complex (NAC).</text>
</comment>
<feature type="domain" description="NAC-A/B" evidence="14">
    <location>
        <begin position="340"/>
        <end position="405"/>
    </location>
</feature>
<feature type="compositionally biased region" description="Basic residues" evidence="13">
    <location>
        <begin position="327"/>
        <end position="337"/>
    </location>
</feature>
<dbReference type="GO" id="GO:0005737">
    <property type="term" value="C:cytoplasm"/>
    <property type="evidence" value="ECO:0007669"/>
    <property type="project" value="UniProtKB-SubCell"/>
</dbReference>
<evidence type="ECO:0000256" key="1">
    <source>
        <dbReference type="ARBA" id="ARBA00004123"/>
    </source>
</evidence>
<feature type="region of interest" description="Disordered" evidence="13">
    <location>
        <begin position="428"/>
        <end position="468"/>
    </location>
</feature>
<evidence type="ECO:0000256" key="10">
    <source>
        <dbReference type="ARBA" id="ARBA00023163"/>
    </source>
</evidence>
<evidence type="ECO:0000313" key="16">
    <source>
        <dbReference type="Proteomes" id="UP000243723"/>
    </source>
</evidence>
<evidence type="ECO:0000256" key="13">
    <source>
        <dbReference type="SAM" id="MobiDB-lite"/>
    </source>
</evidence>
<dbReference type="PRINTS" id="PR00081">
    <property type="entry name" value="GDHRDH"/>
</dbReference>
<evidence type="ECO:0000256" key="4">
    <source>
        <dbReference type="ARBA" id="ARBA00022192"/>
    </source>
</evidence>
<evidence type="ECO:0000259" key="14">
    <source>
        <dbReference type="PROSITE" id="PS51151"/>
    </source>
</evidence>
<protein>
    <recommendedName>
        <fullName evidence="4 12">Nascent polypeptide-associated complex subunit beta</fullName>
    </recommendedName>
</protein>
<gene>
    <name evidence="15" type="ORF">B9Z65_7417</name>
</gene>
<dbReference type="SMART" id="SM01407">
    <property type="entry name" value="NAC"/>
    <property type="match status" value="1"/>
</dbReference>
<sequence length="468" mass="52082">MFEWLFGRKSFDPDTDIPDLSGKVILVTGGNTGLGKESIRHFVRHNPKKVFLAARTASKAHAAIEEIKRETPDARIEFLQLDLGDLNAVAKAAADFKSRSDRLDILMNNAGIMAVPFALTPQNYDIQFGTNHMGHALLTKLLLPTLLQTAESSPDVRVINLSSVGHNLAALSGGLILDPTRAANAYSLTRYGTAKLANLLHARALRDRYPQLTITSCHPGEINTQLYAPQQQLWKGTWVVGWIWGQFWRVLGTVEDGVLNQLWCAVGEREEVRKGYYFTPVGRRSAGGLYTGREEAEKLWEFTERELKKFEFRQRGKREGWDLGKGTPRRKVKKTHKASGTDDRKLQTALKKMNVQPIQAIEEVNMFKSDGNVIHFSAPKVHASVPSNTFAIYGNGEDKELTELVPGILNQLGPDSLASLRKLAESYQNMQKAQGEAGEGGEKKDEDDDDIPDLVEGQSFEQKTGEVE</sequence>
<evidence type="ECO:0000256" key="12">
    <source>
        <dbReference type="RuleBase" id="RU361272"/>
    </source>
</evidence>
<dbReference type="GO" id="GO:0005634">
    <property type="term" value="C:nucleus"/>
    <property type="evidence" value="ECO:0007669"/>
    <property type="project" value="UniProtKB-SubCell"/>
</dbReference>
<dbReference type="InterPro" id="IPR002715">
    <property type="entry name" value="Nas_poly-pep-assoc_cplx_dom"/>
</dbReference>
<comment type="subcellular location">
    <subcellularLocation>
        <location evidence="2">Cytoplasm</location>
    </subcellularLocation>
    <subcellularLocation>
        <location evidence="1">Nucleus</location>
    </subcellularLocation>
</comment>
<dbReference type="InterPro" id="IPR039370">
    <property type="entry name" value="BTF3"/>
</dbReference>
<evidence type="ECO:0000256" key="6">
    <source>
        <dbReference type="ARBA" id="ARBA00022490"/>
    </source>
</evidence>
<keyword evidence="9 12" id="KW-0805">Transcription regulation</keyword>
<keyword evidence="10 12" id="KW-0804">Transcription</keyword>
<keyword evidence="16" id="KW-1185">Reference proteome</keyword>
<dbReference type="InterPro" id="IPR002347">
    <property type="entry name" value="SDR_fam"/>
</dbReference>
<dbReference type="Pfam" id="PF00106">
    <property type="entry name" value="adh_short"/>
    <property type="match status" value="1"/>
</dbReference>
<dbReference type="EMBL" id="NHZQ01000448">
    <property type="protein sequence ID" value="PSK33530.1"/>
    <property type="molecule type" value="Genomic_DNA"/>
</dbReference>
<comment type="similarity">
    <text evidence="3 12">Belongs to the NAC-beta family.</text>
</comment>
<dbReference type="PANTHER" id="PTHR10351">
    <property type="entry name" value="TRANSCRIPTION FACTOR BTF3 FAMILY MEMBER"/>
    <property type="match status" value="1"/>
</dbReference>
<keyword evidence="7" id="KW-0678">Repressor</keyword>
<dbReference type="Gene3D" id="2.20.70.30">
    <property type="entry name" value="Nascent polypeptide-associated complex domain"/>
    <property type="match status" value="1"/>
</dbReference>
<comment type="caution">
    <text evidence="15">The sequence shown here is derived from an EMBL/GenBank/DDBJ whole genome shotgun (WGS) entry which is preliminary data.</text>
</comment>
<keyword evidence="6" id="KW-0963">Cytoplasm</keyword>
<keyword evidence="5" id="KW-0813">Transport</keyword>
<feature type="region of interest" description="Disordered" evidence="13">
    <location>
        <begin position="321"/>
        <end position="343"/>
    </location>
</feature>
<accession>A0A2P7YC49</accession>
<evidence type="ECO:0000256" key="9">
    <source>
        <dbReference type="ARBA" id="ARBA00023015"/>
    </source>
</evidence>
<reference evidence="15 16" key="1">
    <citation type="submission" date="2017-05" db="EMBL/GenBank/DDBJ databases">
        <title>Draft genome sequence of Elsinoe australis.</title>
        <authorList>
            <person name="Cheng Q."/>
        </authorList>
    </citation>
    <scope>NUCLEOTIDE SEQUENCE [LARGE SCALE GENOMIC DNA]</scope>
    <source>
        <strain evidence="15 16">NL1</strain>
    </source>
</reference>
<dbReference type="PROSITE" id="PS51151">
    <property type="entry name" value="NAC_AB"/>
    <property type="match status" value="1"/>
</dbReference>
<evidence type="ECO:0000256" key="3">
    <source>
        <dbReference type="ARBA" id="ARBA00005296"/>
    </source>
</evidence>
<evidence type="ECO:0000256" key="7">
    <source>
        <dbReference type="ARBA" id="ARBA00022491"/>
    </source>
</evidence>
<dbReference type="InterPro" id="IPR038187">
    <property type="entry name" value="NAC_A/B_dom_sf"/>
</dbReference>
<dbReference type="CDD" id="cd22055">
    <property type="entry name" value="NAC_BTF3"/>
    <property type="match status" value="1"/>
</dbReference>
<evidence type="ECO:0000256" key="8">
    <source>
        <dbReference type="ARBA" id="ARBA00022927"/>
    </source>
</evidence>
<proteinExistence type="inferred from homology"/>
<dbReference type="OrthoDB" id="191139at2759"/>
<dbReference type="SUPFAM" id="SSF51735">
    <property type="entry name" value="NAD(P)-binding Rossmann-fold domains"/>
    <property type="match status" value="1"/>
</dbReference>
<keyword evidence="11" id="KW-0539">Nucleus</keyword>
<dbReference type="Pfam" id="PF01849">
    <property type="entry name" value="NAC"/>
    <property type="match status" value="1"/>
</dbReference>